<dbReference type="SUPFAM" id="SSF47473">
    <property type="entry name" value="EF-hand"/>
    <property type="match status" value="1"/>
</dbReference>
<feature type="region of interest" description="Disordered" evidence="7">
    <location>
        <begin position="99"/>
        <end position="127"/>
    </location>
</feature>
<feature type="compositionally biased region" description="Basic and acidic residues" evidence="7">
    <location>
        <begin position="9"/>
        <end position="20"/>
    </location>
</feature>
<evidence type="ECO:0000256" key="7">
    <source>
        <dbReference type="SAM" id="MobiDB-lite"/>
    </source>
</evidence>
<dbReference type="Proteomes" id="UP001190700">
    <property type="component" value="Unassembled WGS sequence"/>
</dbReference>
<dbReference type="FunFam" id="1.10.238.10:FF:000001">
    <property type="entry name" value="Calmodulin 1"/>
    <property type="match status" value="1"/>
</dbReference>
<dbReference type="Gene3D" id="1.10.238.10">
    <property type="entry name" value="EF-hand"/>
    <property type="match status" value="1"/>
</dbReference>
<feature type="domain" description="EF-hand" evidence="9">
    <location>
        <begin position="465"/>
        <end position="500"/>
    </location>
</feature>
<feature type="domain" description="EF-hand" evidence="9">
    <location>
        <begin position="538"/>
        <end position="568"/>
    </location>
</feature>
<name>A0AAE0ETN4_9CHLO</name>
<feature type="domain" description="EF-hand" evidence="9">
    <location>
        <begin position="501"/>
        <end position="536"/>
    </location>
</feature>
<evidence type="ECO:0000256" key="1">
    <source>
        <dbReference type="ARBA" id="ARBA00022527"/>
    </source>
</evidence>
<dbReference type="PANTHER" id="PTHR24349">
    <property type="entry name" value="SERINE/THREONINE-PROTEIN KINASE"/>
    <property type="match status" value="1"/>
</dbReference>
<dbReference type="PROSITE" id="PS00108">
    <property type="entry name" value="PROTEIN_KINASE_ST"/>
    <property type="match status" value="1"/>
</dbReference>
<dbReference type="SUPFAM" id="SSF56112">
    <property type="entry name" value="Protein kinase-like (PK-like)"/>
    <property type="match status" value="1"/>
</dbReference>
<keyword evidence="6" id="KW-0067">ATP-binding</keyword>
<evidence type="ECO:0000256" key="2">
    <source>
        <dbReference type="ARBA" id="ARBA00022679"/>
    </source>
</evidence>
<feature type="domain" description="Protein kinase" evidence="8">
    <location>
        <begin position="67"/>
        <end position="346"/>
    </location>
</feature>
<keyword evidence="4 10" id="KW-0418">Kinase</keyword>
<dbReference type="SMART" id="SM00054">
    <property type="entry name" value="EFh"/>
    <property type="match status" value="4"/>
</dbReference>
<keyword evidence="5" id="KW-0106">Calcium</keyword>
<dbReference type="GO" id="GO:0005509">
    <property type="term" value="F:calcium ion binding"/>
    <property type="evidence" value="ECO:0007669"/>
    <property type="project" value="InterPro"/>
</dbReference>
<evidence type="ECO:0000313" key="11">
    <source>
        <dbReference type="Proteomes" id="UP001190700"/>
    </source>
</evidence>
<gene>
    <name evidence="10" type="ORF">CYMTET_50273</name>
</gene>
<feature type="region of interest" description="Disordered" evidence="7">
    <location>
        <begin position="1"/>
        <end position="61"/>
    </location>
</feature>
<dbReference type="GO" id="GO:0004674">
    <property type="term" value="F:protein serine/threonine kinase activity"/>
    <property type="evidence" value="ECO:0007669"/>
    <property type="project" value="UniProtKB-KW"/>
</dbReference>
<evidence type="ECO:0000256" key="3">
    <source>
        <dbReference type="ARBA" id="ARBA00022741"/>
    </source>
</evidence>
<protein>
    <submittedName>
        <fullName evidence="10">Calcium-dependent protein kinase 15</fullName>
    </submittedName>
</protein>
<dbReference type="Gene3D" id="3.30.200.20">
    <property type="entry name" value="Phosphorylase Kinase, domain 1"/>
    <property type="match status" value="1"/>
</dbReference>
<feature type="compositionally biased region" description="Polar residues" evidence="7">
    <location>
        <begin position="27"/>
        <end position="45"/>
    </location>
</feature>
<dbReference type="InterPro" id="IPR002048">
    <property type="entry name" value="EF_hand_dom"/>
</dbReference>
<evidence type="ECO:0000256" key="5">
    <source>
        <dbReference type="ARBA" id="ARBA00022837"/>
    </source>
</evidence>
<dbReference type="CDD" id="cd05117">
    <property type="entry name" value="STKc_CAMK"/>
    <property type="match status" value="1"/>
</dbReference>
<organism evidence="10 11">
    <name type="scientific">Cymbomonas tetramitiformis</name>
    <dbReference type="NCBI Taxonomy" id="36881"/>
    <lineage>
        <taxon>Eukaryota</taxon>
        <taxon>Viridiplantae</taxon>
        <taxon>Chlorophyta</taxon>
        <taxon>Pyramimonadophyceae</taxon>
        <taxon>Pyramimonadales</taxon>
        <taxon>Pyramimonadaceae</taxon>
        <taxon>Cymbomonas</taxon>
    </lineage>
</organism>
<dbReference type="PROSITE" id="PS50011">
    <property type="entry name" value="PROTEIN_KINASE_DOM"/>
    <property type="match status" value="1"/>
</dbReference>
<dbReference type="InterPro" id="IPR011992">
    <property type="entry name" value="EF-hand-dom_pair"/>
</dbReference>
<comment type="caution">
    <text evidence="10">The sequence shown here is derived from an EMBL/GenBank/DDBJ whole genome shotgun (WGS) entry which is preliminary data.</text>
</comment>
<dbReference type="Pfam" id="PF00069">
    <property type="entry name" value="Pkinase"/>
    <property type="match status" value="1"/>
</dbReference>
<proteinExistence type="predicted"/>
<sequence length="568" mass="62288">MGSGCSREIPTEARSSDVPKAEVGSQIPGQQTAPEKPPSQGSLSRAPTRKSRLGGEERGVEKLEDKYTLGAELGRGCFGVTRLATVKTTKEVHACKSISKARAQSNADPRGGSRSDSCTGSTGMRQNMSLDDLRREISILYHLQGHPNVVQLHGTYEDKHNVHLVMEKCEGGELFDHIVEAGRYTEKDAARILRTILKVAAQCHALGVCHRDLKPENFLLSTAGSDAQLKAIDFGLSTFFQPNGTLTEFVGSPYYMAPEVLARNYGPKVDCWSVGVILYILLTGVPPFNANSQEGILRAVREGDYDLESPPWPKISTGAKHLVRRLLCYDPVKRISAIEALDHPWVREATGVVGEERGLRAPGSRPSLGEGSDRALDHSWVREDGEASDELLDDSITLRIKKFAEVNRLKKMALKIIAENLSAEEISGLEEIFKSFDTDGDGTITLAEMDRGLSKMAKQGTSSKLTKDHVKQLMAAADVDSDGVISYQEFITSTLQMNKLDSDEHLHKAFMNFDTDNSGYITREELRAALSENGSSVEEIEAIIGDVDKDNDGNINYVEFAAMMRSRA</sequence>
<dbReference type="InterPro" id="IPR011009">
    <property type="entry name" value="Kinase-like_dom_sf"/>
</dbReference>
<dbReference type="PROSITE" id="PS50222">
    <property type="entry name" value="EF_HAND_2"/>
    <property type="match status" value="4"/>
</dbReference>
<dbReference type="Gene3D" id="1.10.510.10">
    <property type="entry name" value="Transferase(Phosphotransferase) domain 1"/>
    <property type="match status" value="1"/>
</dbReference>
<evidence type="ECO:0000313" key="10">
    <source>
        <dbReference type="EMBL" id="KAK3239829.1"/>
    </source>
</evidence>
<keyword evidence="1" id="KW-0723">Serine/threonine-protein kinase</keyword>
<dbReference type="PROSITE" id="PS00018">
    <property type="entry name" value="EF_HAND_1"/>
    <property type="match status" value="4"/>
</dbReference>
<dbReference type="EMBL" id="LGRX02033807">
    <property type="protein sequence ID" value="KAK3239829.1"/>
    <property type="molecule type" value="Genomic_DNA"/>
</dbReference>
<dbReference type="InterPro" id="IPR000719">
    <property type="entry name" value="Prot_kinase_dom"/>
</dbReference>
<dbReference type="FunFam" id="1.10.510.10:FF:000571">
    <property type="entry name" value="Maternal embryonic leucine zipper kinase"/>
    <property type="match status" value="1"/>
</dbReference>
<dbReference type="GO" id="GO:0005524">
    <property type="term" value="F:ATP binding"/>
    <property type="evidence" value="ECO:0007669"/>
    <property type="project" value="UniProtKB-KW"/>
</dbReference>
<dbReference type="Pfam" id="PF13499">
    <property type="entry name" value="EF-hand_7"/>
    <property type="match status" value="2"/>
</dbReference>
<feature type="compositionally biased region" description="Polar residues" evidence="7">
    <location>
        <begin position="114"/>
        <end position="127"/>
    </location>
</feature>
<dbReference type="InterPro" id="IPR008271">
    <property type="entry name" value="Ser/Thr_kinase_AS"/>
</dbReference>
<keyword evidence="11" id="KW-1185">Reference proteome</keyword>
<feature type="domain" description="EF-hand" evidence="9">
    <location>
        <begin position="424"/>
        <end position="459"/>
    </location>
</feature>
<evidence type="ECO:0000256" key="4">
    <source>
        <dbReference type="ARBA" id="ARBA00022777"/>
    </source>
</evidence>
<accession>A0AAE0ETN4</accession>
<dbReference type="InterPro" id="IPR018247">
    <property type="entry name" value="EF_Hand_1_Ca_BS"/>
</dbReference>
<keyword evidence="2" id="KW-0808">Transferase</keyword>
<keyword evidence="3" id="KW-0547">Nucleotide-binding</keyword>
<dbReference type="SMART" id="SM00220">
    <property type="entry name" value="S_TKc"/>
    <property type="match status" value="1"/>
</dbReference>
<evidence type="ECO:0000256" key="6">
    <source>
        <dbReference type="ARBA" id="ARBA00022840"/>
    </source>
</evidence>
<dbReference type="AlphaFoldDB" id="A0AAE0ETN4"/>
<dbReference type="InterPro" id="IPR050205">
    <property type="entry name" value="CDPK_Ser/Thr_kinases"/>
</dbReference>
<evidence type="ECO:0000259" key="9">
    <source>
        <dbReference type="PROSITE" id="PS50222"/>
    </source>
</evidence>
<reference evidence="10 11" key="1">
    <citation type="journal article" date="2015" name="Genome Biol. Evol.">
        <title>Comparative Genomics of a Bacterivorous Green Alga Reveals Evolutionary Causalities and Consequences of Phago-Mixotrophic Mode of Nutrition.</title>
        <authorList>
            <person name="Burns J.A."/>
            <person name="Paasch A."/>
            <person name="Narechania A."/>
            <person name="Kim E."/>
        </authorList>
    </citation>
    <scope>NUCLEOTIDE SEQUENCE [LARGE SCALE GENOMIC DNA]</scope>
    <source>
        <strain evidence="10 11">PLY_AMNH</strain>
    </source>
</reference>
<evidence type="ECO:0000259" key="8">
    <source>
        <dbReference type="PROSITE" id="PS50011"/>
    </source>
</evidence>